<dbReference type="PRINTS" id="PR00363">
    <property type="entry name" value="CYTOCHROMEB5"/>
</dbReference>
<dbReference type="InterPro" id="IPR018506">
    <property type="entry name" value="Cyt_B5_heme-BS"/>
</dbReference>
<evidence type="ECO:0000256" key="13">
    <source>
        <dbReference type="ARBA" id="ARBA00023027"/>
    </source>
</evidence>
<reference evidence="20" key="1">
    <citation type="submission" date="2015-01" db="EMBL/GenBank/DDBJ databases">
        <title>The Genome Sequence of Cladophialophora bantiana CBS 173.52.</title>
        <authorList>
            <consortium name="The Broad Institute Genomics Platform"/>
            <person name="Cuomo C."/>
            <person name="de Hoog S."/>
            <person name="Gorbushina A."/>
            <person name="Stielow B."/>
            <person name="Teixiera M."/>
            <person name="Abouelleil A."/>
            <person name="Chapman S.B."/>
            <person name="Priest M."/>
            <person name="Young S.K."/>
            <person name="Wortman J."/>
            <person name="Nusbaum C."/>
            <person name="Birren B."/>
        </authorList>
    </citation>
    <scope>NUCLEOTIDE SEQUENCE [LARGE SCALE GENOMIC DNA]</scope>
    <source>
        <strain evidence="20">CBS 173.52</strain>
    </source>
</reference>
<keyword evidence="7 16" id="KW-0479">Metal-binding</keyword>
<evidence type="ECO:0000256" key="10">
    <source>
        <dbReference type="ARBA" id="ARBA00022989"/>
    </source>
</evidence>
<dbReference type="InterPro" id="IPR039261">
    <property type="entry name" value="FNR_nucleotide-bd"/>
</dbReference>
<dbReference type="FunFam" id="3.40.50.80:FF:000019">
    <property type="entry name" value="NADH-cytochrome b5 reductase"/>
    <property type="match status" value="1"/>
</dbReference>
<dbReference type="GO" id="GO:0005783">
    <property type="term" value="C:endoplasmic reticulum"/>
    <property type="evidence" value="ECO:0007669"/>
    <property type="project" value="TreeGrafter"/>
</dbReference>
<keyword evidence="4 16" id="KW-0349">Heme</keyword>
<keyword evidence="9 15" id="KW-0274">FAD</keyword>
<evidence type="ECO:0000256" key="15">
    <source>
        <dbReference type="PIRSR" id="PIRSR601834-1"/>
    </source>
</evidence>
<organism evidence="20 21">
    <name type="scientific">Cladophialophora bantiana (strain ATCC 10958 / CBS 173.52 / CDC B-1940 / NIH 8579)</name>
    <name type="common">Xylohypha bantiana</name>
    <dbReference type="NCBI Taxonomy" id="1442370"/>
    <lineage>
        <taxon>Eukaryota</taxon>
        <taxon>Fungi</taxon>
        <taxon>Dikarya</taxon>
        <taxon>Ascomycota</taxon>
        <taxon>Pezizomycotina</taxon>
        <taxon>Eurotiomycetes</taxon>
        <taxon>Chaetothyriomycetidae</taxon>
        <taxon>Chaetothyriales</taxon>
        <taxon>Herpotrichiellaceae</taxon>
        <taxon>Cladophialophora</taxon>
    </lineage>
</organism>
<feature type="binding site" evidence="15">
    <location>
        <position position="283"/>
    </location>
    <ligand>
        <name>FAD</name>
        <dbReference type="ChEBI" id="CHEBI:57692"/>
    </ligand>
</feature>
<evidence type="ECO:0000259" key="18">
    <source>
        <dbReference type="PROSITE" id="PS50255"/>
    </source>
</evidence>
<dbReference type="GO" id="GO:0046872">
    <property type="term" value="F:metal ion binding"/>
    <property type="evidence" value="ECO:0007669"/>
    <property type="project" value="UniProtKB-UniRule"/>
</dbReference>
<dbReference type="SUPFAM" id="SSF63380">
    <property type="entry name" value="Riboflavin synthase domain-like"/>
    <property type="match status" value="1"/>
</dbReference>
<comment type="cofactor">
    <cofactor evidence="1 15">
        <name>FAD</name>
        <dbReference type="ChEBI" id="CHEBI:57692"/>
    </cofactor>
</comment>
<dbReference type="InterPro" id="IPR036400">
    <property type="entry name" value="Cyt_B5-like_heme/steroid_sf"/>
</dbReference>
<dbReference type="OrthoDB" id="432685at2759"/>
<dbReference type="PRINTS" id="PR00406">
    <property type="entry name" value="CYTB5RDTASE"/>
</dbReference>
<feature type="region of interest" description="Disordered" evidence="17">
    <location>
        <begin position="95"/>
        <end position="116"/>
    </location>
</feature>
<feature type="domain" description="FAD-binding FR-type" evidence="19">
    <location>
        <begin position="230"/>
        <end position="335"/>
    </location>
</feature>
<dbReference type="GeneID" id="27694401"/>
<dbReference type="SUPFAM" id="SSF52343">
    <property type="entry name" value="Ferredoxin reductase-like, C-terminal NADP-linked domain"/>
    <property type="match status" value="1"/>
</dbReference>
<dbReference type="Gene3D" id="3.40.50.80">
    <property type="entry name" value="Nucleotide-binding domain of ferredoxin-NADP reductase (FNR) module"/>
    <property type="match status" value="1"/>
</dbReference>
<proteinExistence type="inferred from homology"/>
<feature type="binding site" evidence="15">
    <location>
        <position position="300"/>
    </location>
    <ligand>
        <name>FAD</name>
        <dbReference type="ChEBI" id="CHEBI:57692"/>
    </ligand>
</feature>
<dbReference type="Pfam" id="PF00970">
    <property type="entry name" value="FAD_binding_6"/>
    <property type="match status" value="1"/>
</dbReference>
<dbReference type="InterPro" id="IPR001433">
    <property type="entry name" value="OxRdtase_FAD/NAD-bd"/>
</dbReference>
<dbReference type="Proteomes" id="UP000053789">
    <property type="component" value="Unassembled WGS sequence"/>
</dbReference>
<evidence type="ECO:0000256" key="8">
    <source>
        <dbReference type="ARBA" id="ARBA00022787"/>
    </source>
</evidence>
<evidence type="ECO:0000256" key="2">
    <source>
        <dbReference type="ARBA" id="ARBA00004572"/>
    </source>
</evidence>
<dbReference type="CDD" id="cd06183">
    <property type="entry name" value="cyt_b5_reduct_like"/>
    <property type="match status" value="1"/>
</dbReference>
<dbReference type="PANTHER" id="PTHR19370:SF178">
    <property type="entry name" value="CYTOCHROME-B5 REDUCTASE"/>
    <property type="match status" value="1"/>
</dbReference>
<name>A0A0D2IMA6_CLAB1</name>
<comment type="similarity">
    <text evidence="16">Belongs to the cytochrome b5 family.</text>
</comment>
<dbReference type="VEuPathDB" id="FungiDB:Z519_01473"/>
<dbReference type="FunFam" id="3.10.120.10:FF:000002">
    <property type="entry name" value="Cytochrome b5 type B"/>
    <property type="match status" value="1"/>
</dbReference>
<dbReference type="Gene3D" id="2.40.30.10">
    <property type="entry name" value="Translation factors"/>
    <property type="match status" value="1"/>
</dbReference>
<keyword evidence="8" id="KW-1000">Mitochondrion outer membrane</keyword>
<feature type="domain" description="Cytochrome b5 heme-binding" evidence="18">
    <location>
        <begin position="13"/>
        <end position="89"/>
    </location>
</feature>
<evidence type="ECO:0000259" key="19">
    <source>
        <dbReference type="PROSITE" id="PS51384"/>
    </source>
</evidence>
<evidence type="ECO:0000256" key="3">
    <source>
        <dbReference type="ARBA" id="ARBA00006105"/>
    </source>
</evidence>
<evidence type="ECO:0000256" key="4">
    <source>
        <dbReference type="ARBA" id="ARBA00022617"/>
    </source>
</evidence>
<keyword evidence="21" id="KW-1185">Reference proteome</keyword>
<keyword evidence="14 16" id="KW-0472">Membrane</keyword>
<dbReference type="GO" id="GO:0005741">
    <property type="term" value="C:mitochondrial outer membrane"/>
    <property type="evidence" value="ECO:0007669"/>
    <property type="project" value="UniProtKB-SubCell"/>
</dbReference>
<dbReference type="InterPro" id="IPR001199">
    <property type="entry name" value="Cyt_B5-like_heme/steroid-bd"/>
</dbReference>
<dbReference type="GO" id="GO:0016491">
    <property type="term" value="F:oxidoreductase activity"/>
    <property type="evidence" value="ECO:0007669"/>
    <property type="project" value="UniProtKB-KW"/>
</dbReference>
<comment type="similarity">
    <text evidence="3">Belongs to the flavoprotein pyridine nucleotide cytochrome reductase family.</text>
</comment>
<evidence type="ECO:0000256" key="9">
    <source>
        <dbReference type="ARBA" id="ARBA00022827"/>
    </source>
</evidence>
<keyword evidence="13" id="KW-0520">NAD</keyword>
<dbReference type="EMBL" id="KN846981">
    <property type="protein sequence ID" value="KIW97889.1"/>
    <property type="molecule type" value="Genomic_DNA"/>
</dbReference>
<evidence type="ECO:0000256" key="6">
    <source>
        <dbReference type="ARBA" id="ARBA00022692"/>
    </source>
</evidence>
<evidence type="ECO:0000256" key="16">
    <source>
        <dbReference type="RuleBase" id="RU362121"/>
    </source>
</evidence>
<evidence type="ECO:0000256" key="5">
    <source>
        <dbReference type="ARBA" id="ARBA00022630"/>
    </source>
</evidence>
<dbReference type="SMART" id="SM01117">
    <property type="entry name" value="Cyt-b5"/>
    <property type="match status" value="1"/>
</dbReference>
<dbReference type="InterPro" id="IPR001834">
    <property type="entry name" value="CBR-like"/>
</dbReference>
<dbReference type="InterPro" id="IPR017927">
    <property type="entry name" value="FAD-bd_FR_type"/>
</dbReference>
<keyword evidence="5 15" id="KW-0285">Flavoprotein</keyword>
<keyword evidence="8" id="KW-0496">Mitochondrion</keyword>
<dbReference type="PROSITE" id="PS51384">
    <property type="entry name" value="FAD_FR"/>
    <property type="match status" value="1"/>
</dbReference>
<evidence type="ECO:0000256" key="11">
    <source>
        <dbReference type="ARBA" id="ARBA00023002"/>
    </source>
</evidence>
<feature type="transmembrane region" description="Helical" evidence="16">
    <location>
        <begin position="173"/>
        <end position="194"/>
    </location>
</feature>
<sequence length="477" mass="51601">MGLQADRKGSEGLKEFSVKDVAKHNTKDDVWITIHGKVYDITNYLVEHPGGIESLIEVAGQDATEAYEDVGHSDDAKEIMAPFLRGTIKGASKVAQKPQRAAVPQNQPTTQRKEGGSSSLLKLKYLPVAGGPLALGLVATRNLPQWSLRSLNLGVVKAIKLNRSDLLGIGDGGFVRGFVVALTLSLAVFAGVAIKASHAASIKSGFLGYPTHIKAVATPTHHPKGFLSPNTYQSLPLIKKEILSGLNLVRLTFELPSPDMVLGLPIGKHVAIKAKVGDQVVTRSYTPISNDRDPGVLVLVIRIYDDGLLTGGYLSTLNVGDEVDFRGPKGAMKYRKGYAKKIGMVAGGTGITPMYQLIRAICEDDTDTTEVSLVYANRAEDEILLRSDLDRWAKVYPKNLKVWYLLDNAPVGWKFGTGYVTKDILMNRMPLPSNDSASKVLLCGPPGLINAAKKNLVELGWQKPGAVNKMSDDIFCF</sequence>
<dbReference type="PROSITE" id="PS50255">
    <property type="entry name" value="CYTOCHROME_B5_2"/>
    <property type="match status" value="1"/>
</dbReference>
<dbReference type="Gene3D" id="3.10.120.10">
    <property type="entry name" value="Cytochrome b5-like heme/steroid binding domain"/>
    <property type="match status" value="1"/>
</dbReference>
<evidence type="ECO:0008006" key="22">
    <source>
        <dbReference type="Google" id="ProtNLM"/>
    </source>
</evidence>
<dbReference type="PRINTS" id="PR00371">
    <property type="entry name" value="FPNCR"/>
</dbReference>
<protein>
    <recommendedName>
        <fullName evidence="22">Cytochrome-b5 reductase</fullName>
    </recommendedName>
</protein>
<dbReference type="PROSITE" id="PS00191">
    <property type="entry name" value="CYTOCHROME_B5_1"/>
    <property type="match status" value="1"/>
</dbReference>
<feature type="binding site" evidence="15">
    <location>
        <position position="285"/>
    </location>
    <ligand>
        <name>FAD</name>
        <dbReference type="ChEBI" id="CHEBI:57692"/>
    </ligand>
</feature>
<evidence type="ECO:0000256" key="1">
    <source>
        <dbReference type="ARBA" id="ARBA00001974"/>
    </source>
</evidence>
<dbReference type="InterPro" id="IPR017938">
    <property type="entry name" value="Riboflavin_synthase-like_b-brl"/>
</dbReference>
<dbReference type="GO" id="GO:0020037">
    <property type="term" value="F:heme binding"/>
    <property type="evidence" value="ECO:0007669"/>
    <property type="project" value="UniProtKB-UniRule"/>
</dbReference>
<dbReference type="Pfam" id="PF00173">
    <property type="entry name" value="Cyt-b5"/>
    <property type="match status" value="1"/>
</dbReference>
<accession>A0A0D2IMA6</accession>
<evidence type="ECO:0000313" key="21">
    <source>
        <dbReference type="Proteomes" id="UP000053789"/>
    </source>
</evidence>
<dbReference type="RefSeq" id="XP_016624558.1">
    <property type="nucleotide sequence ID" value="XM_016759230.1"/>
</dbReference>
<dbReference type="PANTHER" id="PTHR19370">
    <property type="entry name" value="NADH-CYTOCHROME B5 REDUCTASE"/>
    <property type="match status" value="1"/>
</dbReference>
<dbReference type="HOGENOM" id="CLU_003827_0_1_1"/>
<keyword evidence="10 16" id="KW-1133">Transmembrane helix</keyword>
<dbReference type="InterPro" id="IPR001709">
    <property type="entry name" value="Flavoprot_Pyr_Nucl_cyt_Rdtase"/>
</dbReference>
<evidence type="ECO:0000256" key="17">
    <source>
        <dbReference type="SAM" id="MobiDB-lite"/>
    </source>
</evidence>
<evidence type="ECO:0000313" key="20">
    <source>
        <dbReference type="EMBL" id="KIW97889.1"/>
    </source>
</evidence>
<dbReference type="AlphaFoldDB" id="A0A0D2IMA6"/>
<evidence type="ECO:0000256" key="14">
    <source>
        <dbReference type="ARBA" id="ARBA00023136"/>
    </source>
</evidence>
<keyword evidence="11" id="KW-0560">Oxidoreductase</keyword>
<keyword evidence="6 16" id="KW-0812">Transmembrane</keyword>
<dbReference type="Pfam" id="PF00175">
    <property type="entry name" value="NAD_binding_1"/>
    <property type="match status" value="1"/>
</dbReference>
<comment type="subcellular location">
    <subcellularLocation>
        <location evidence="2">Mitochondrion outer membrane</location>
        <topology evidence="2">Single-pass membrane protein</topology>
    </subcellularLocation>
</comment>
<evidence type="ECO:0000256" key="12">
    <source>
        <dbReference type="ARBA" id="ARBA00023004"/>
    </source>
</evidence>
<dbReference type="InterPro" id="IPR008333">
    <property type="entry name" value="Cbr1-like_FAD-bd_dom"/>
</dbReference>
<gene>
    <name evidence="20" type="ORF">Z519_01473</name>
</gene>
<dbReference type="SUPFAM" id="SSF55856">
    <property type="entry name" value="Cytochrome b5-like heme/steroid binding domain"/>
    <property type="match status" value="1"/>
</dbReference>
<feature type="binding site" evidence="15">
    <location>
        <position position="352"/>
    </location>
    <ligand>
        <name>FAD</name>
        <dbReference type="ChEBI" id="CHEBI:57692"/>
    </ligand>
</feature>
<evidence type="ECO:0000256" key="7">
    <source>
        <dbReference type="ARBA" id="ARBA00022723"/>
    </source>
</evidence>
<keyword evidence="12 16" id="KW-0408">Iron</keyword>